<dbReference type="CDD" id="cd13624">
    <property type="entry name" value="PBP2_Arg_Lys_His"/>
    <property type="match status" value="1"/>
</dbReference>
<name>A0ABD5Q4M6_9EURY</name>
<keyword evidence="1" id="KW-0732">Signal</keyword>
<dbReference type="InterPro" id="IPR001638">
    <property type="entry name" value="Solute-binding_3/MltF_N"/>
</dbReference>
<dbReference type="EMBL" id="JBHSHT010000002">
    <property type="protein sequence ID" value="MFC4825568.1"/>
    <property type="molecule type" value="Genomic_DNA"/>
</dbReference>
<reference evidence="4 5" key="1">
    <citation type="journal article" date="2019" name="Int. J. Syst. Evol. Microbiol.">
        <title>The Global Catalogue of Microorganisms (GCM) 10K type strain sequencing project: providing services to taxonomists for standard genome sequencing and annotation.</title>
        <authorList>
            <consortium name="The Broad Institute Genomics Platform"/>
            <consortium name="The Broad Institute Genome Sequencing Center for Infectious Disease"/>
            <person name="Wu L."/>
            <person name="Ma J."/>
        </authorList>
    </citation>
    <scope>NUCLEOTIDE SEQUENCE [LARGE SCALE GENOMIC DNA]</scope>
    <source>
        <strain evidence="4 5">XZYJ18</strain>
    </source>
</reference>
<feature type="region of interest" description="Disordered" evidence="2">
    <location>
        <begin position="278"/>
        <end position="301"/>
    </location>
</feature>
<feature type="domain" description="Solute-binding protein family 3/N-terminal" evidence="3">
    <location>
        <begin position="30"/>
        <end position="268"/>
    </location>
</feature>
<dbReference type="AlphaFoldDB" id="A0ABD5Q4M6"/>
<dbReference type="RefSeq" id="WP_368410503.1">
    <property type="nucleotide sequence ID" value="NZ_CP100400.1"/>
</dbReference>
<proteinExistence type="predicted"/>
<organism evidence="4 5">
    <name type="scientific">Halorussus aquaticus</name>
    <dbReference type="NCBI Taxonomy" id="2953748"/>
    <lineage>
        <taxon>Archaea</taxon>
        <taxon>Methanobacteriati</taxon>
        <taxon>Methanobacteriota</taxon>
        <taxon>Stenosarchaea group</taxon>
        <taxon>Halobacteria</taxon>
        <taxon>Halobacteriales</taxon>
        <taxon>Haladaptataceae</taxon>
        <taxon>Halorussus</taxon>
    </lineage>
</organism>
<keyword evidence="5" id="KW-1185">Reference proteome</keyword>
<sequence length="301" mass="32478">MDRRSFVKGSAGIVGGLSLGGLAGAQDQGVVRIGSDIPYKPFEYRTQSGDLTGFDVDLAEAIFAGQMDRDYEFVQTGFDTIIPSLNNGNFRIIMSAMTINDQRDQQVDFSEPYFIAYQTVAILQGSDVQSVEDLKGKTVAVQKGTTGEAAAQQLKEQFGGDLNIDSYDQIPGAFNALLNNQAVAVINDNAVNLQYADERDSIVMLEGEGQAAQEFENAPPYLTLTVERYGIAFREDDDEFRQQVNEALNAVIGSGQYAEIYKEYFTGEPPQAILSRARPAPGTTTANGTAGNATDTTTNGG</sequence>
<evidence type="ECO:0000313" key="4">
    <source>
        <dbReference type="EMBL" id="MFC4825568.1"/>
    </source>
</evidence>
<dbReference type="Proteomes" id="UP001595945">
    <property type="component" value="Unassembled WGS sequence"/>
</dbReference>
<gene>
    <name evidence="4" type="ORF">ACFO9K_15010</name>
</gene>
<evidence type="ECO:0000313" key="5">
    <source>
        <dbReference type="Proteomes" id="UP001595945"/>
    </source>
</evidence>
<evidence type="ECO:0000256" key="2">
    <source>
        <dbReference type="SAM" id="MobiDB-lite"/>
    </source>
</evidence>
<dbReference type="Gene3D" id="3.40.190.10">
    <property type="entry name" value="Periplasmic binding protein-like II"/>
    <property type="match status" value="2"/>
</dbReference>
<accession>A0ABD5Q4M6</accession>
<evidence type="ECO:0000256" key="1">
    <source>
        <dbReference type="ARBA" id="ARBA00022729"/>
    </source>
</evidence>
<evidence type="ECO:0000259" key="3">
    <source>
        <dbReference type="SMART" id="SM00062"/>
    </source>
</evidence>
<dbReference type="PANTHER" id="PTHR35936">
    <property type="entry name" value="MEMBRANE-BOUND LYTIC MUREIN TRANSGLYCOSYLASE F"/>
    <property type="match status" value="1"/>
</dbReference>
<dbReference type="GeneID" id="73043712"/>
<comment type="caution">
    <text evidence="4">The sequence shown here is derived from an EMBL/GenBank/DDBJ whole genome shotgun (WGS) entry which is preliminary data.</text>
</comment>
<dbReference type="Pfam" id="PF00497">
    <property type="entry name" value="SBP_bac_3"/>
    <property type="match status" value="1"/>
</dbReference>
<dbReference type="SUPFAM" id="SSF53850">
    <property type="entry name" value="Periplasmic binding protein-like II"/>
    <property type="match status" value="1"/>
</dbReference>
<dbReference type="PANTHER" id="PTHR35936:SF17">
    <property type="entry name" value="ARGININE-BINDING EXTRACELLULAR PROTEIN ARTP"/>
    <property type="match status" value="1"/>
</dbReference>
<dbReference type="SMART" id="SM00062">
    <property type="entry name" value="PBPb"/>
    <property type="match status" value="1"/>
</dbReference>
<protein>
    <submittedName>
        <fullName evidence="4">Basic amino acid ABC transporter substrate-binding protein</fullName>
    </submittedName>
</protein>
<feature type="compositionally biased region" description="Low complexity" evidence="2">
    <location>
        <begin position="282"/>
        <end position="301"/>
    </location>
</feature>